<comment type="caution">
    <text evidence="2">The sequence shown here is derived from an EMBL/GenBank/DDBJ whole genome shotgun (WGS) entry which is preliminary data.</text>
</comment>
<organism evidence="2 3">
    <name type="scientific">Roseivirga thermotolerans</name>
    <dbReference type="NCBI Taxonomy" id="1758176"/>
    <lineage>
        <taxon>Bacteria</taxon>
        <taxon>Pseudomonadati</taxon>
        <taxon>Bacteroidota</taxon>
        <taxon>Cytophagia</taxon>
        <taxon>Cytophagales</taxon>
        <taxon>Roseivirgaceae</taxon>
        <taxon>Roseivirga</taxon>
    </lineage>
</organism>
<dbReference type="InterPro" id="IPR050194">
    <property type="entry name" value="Glycosyltransferase_grp1"/>
</dbReference>
<dbReference type="Gene3D" id="3.40.50.2000">
    <property type="entry name" value="Glycogen Phosphorylase B"/>
    <property type="match status" value="1"/>
</dbReference>
<dbReference type="PANTHER" id="PTHR45947">
    <property type="entry name" value="SULFOQUINOVOSYL TRANSFERASE SQD2"/>
    <property type="match status" value="1"/>
</dbReference>
<evidence type="ECO:0000313" key="3">
    <source>
        <dbReference type="Proteomes" id="UP000658258"/>
    </source>
</evidence>
<dbReference type="SUPFAM" id="SSF53756">
    <property type="entry name" value="UDP-Glycosyltransferase/glycogen phosphorylase"/>
    <property type="match status" value="1"/>
</dbReference>
<dbReference type="Pfam" id="PF00534">
    <property type="entry name" value="Glycos_transf_1"/>
    <property type="match status" value="1"/>
</dbReference>
<dbReference type="Proteomes" id="UP000658258">
    <property type="component" value="Unassembled WGS sequence"/>
</dbReference>
<dbReference type="InterPro" id="IPR001296">
    <property type="entry name" value="Glyco_trans_1"/>
</dbReference>
<evidence type="ECO:0000259" key="1">
    <source>
        <dbReference type="Pfam" id="PF00534"/>
    </source>
</evidence>
<name>A0ABQ3I9I3_9BACT</name>
<keyword evidence="3" id="KW-1185">Reference proteome</keyword>
<gene>
    <name evidence="2" type="ORF">GCM10011340_25620</name>
</gene>
<feature type="domain" description="Glycosyl transferase family 1" evidence="1">
    <location>
        <begin position="50"/>
        <end position="211"/>
    </location>
</feature>
<proteinExistence type="predicted"/>
<dbReference type="CDD" id="cd03801">
    <property type="entry name" value="GT4_PimA-like"/>
    <property type="match status" value="1"/>
</dbReference>
<reference evidence="3" key="1">
    <citation type="journal article" date="2019" name="Int. J. Syst. Evol. Microbiol.">
        <title>The Global Catalogue of Microorganisms (GCM) 10K type strain sequencing project: providing services to taxonomists for standard genome sequencing and annotation.</title>
        <authorList>
            <consortium name="The Broad Institute Genomics Platform"/>
            <consortium name="The Broad Institute Genome Sequencing Center for Infectious Disease"/>
            <person name="Wu L."/>
            <person name="Ma J."/>
        </authorList>
    </citation>
    <scope>NUCLEOTIDE SEQUENCE [LARGE SCALE GENOMIC DNA]</scope>
    <source>
        <strain evidence="3">CGMCC 1.15111</strain>
    </source>
</reference>
<dbReference type="PANTHER" id="PTHR45947:SF3">
    <property type="entry name" value="SULFOQUINOVOSYL TRANSFERASE SQD2"/>
    <property type="match status" value="1"/>
</dbReference>
<protein>
    <recommendedName>
        <fullName evidence="1">Glycosyl transferase family 1 domain-containing protein</fullName>
    </recommendedName>
</protein>
<accession>A0ABQ3I9I3</accession>
<sequence>MLVFKFVLGILNAYWMSPCKGNPEKYPLASKRLVYFPFLIQPQVENRTYFKGGKVNILCVAKYYTSKNPGLMLEAFIKLRQEFEDIRLTICGTGDENGEYYENMVKRKEELPFAEDIRLLINQPLTGMSGLYASHDIFVLPTRHDPASFTVLEAMAHGLAVLTTDVDGSSGYIEEGKNGYITRSGDLMHLIERVKEIIQDRQSLESFGERSLDMVKLLHEPGRVSADFIKTVAG</sequence>
<evidence type="ECO:0000313" key="2">
    <source>
        <dbReference type="EMBL" id="GHE68677.1"/>
    </source>
</evidence>
<dbReference type="EMBL" id="BNAG01000003">
    <property type="protein sequence ID" value="GHE68677.1"/>
    <property type="molecule type" value="Genomic_DNA"/>
</dbReference>